<dbReference type="OrthoDB" id="7630100at2"/>
<dbReference type="Proteomes" id="UP000256900">
    <property type="component" value="Unassembled WGS sequence"/>
</dbReference>
<dbReference type="AlphaFoldDB" id="A0A3D9Z120"/>
<keyword evidence="1" id="KW-0732">Signal</keyword>
<proteinExistence type="predicted"/>
<reference evidence="2 3" key="1">
    <citation type="submission" date="2018-08" db="EMBL/GenBank/DDBJ databases">
        <title>Genomic Encyclopedia of Type Strains, Phase IV (KMG-IV): sequencing the most valuable type-strain genomes for metagenomic binning, comparative biology and taxonomic classification.</title>
        <authorList>
            <person name="Goeker M."/>
        </authorList>
    </citation>
    <scope>NUCLEOTIDE SEQUENCE [LARGE SCALE GENOMIC DNA]</scope>
    <source>
        <strain evidence="2 3">BW863</strain>
    </source>
</reference>
<feature type="signal peptide" evidence="1">
    <location>
        <begin position="1"/>
        <end position="26"/>
    </location>
</feature>
<keyword evidence="3" id="KW-1185">Reference proteome</keyword>
<gene>
    <name evidence="2" type="ORF">DES32_1418</name>
</gene>
<organism evidence="2 3">
    <name type="scientific">Methylovirgula ligni</name>
    <dbReference type="NCBI Taxonomy" id="569860"/>
    <lineage>
        <taxon>Bacteria</taxon>
        <taxon>Pseudomonadati</taxon>
        <taxon>Pseudomonadota</taxon>
        <taxon>Alphaproteobacteria</taxon>
        <taxon>Hyphomicrobiales</taxon>
        <taxon>Beijerinckiaceae</taxon>
        <taxon>Methylovirgula</taxon>
    </lineage>
</organism>
<dbReference type="Pfam" id="PF11306">
    <property type="entry name" value="DUF3108"/>
    <property type="match status" value="1"/>
</dbReference>
<comment type="caution">
    <text evidence="2">The sequence shown here is derived from an EMBL/GenBank/DDBJ whole genome shotgun (WGS) entry which is preliminary data.</text>
</comment>
<evidence type="ECO:0000256" key="1">
    <source>
        <dbReference type="SAM" id="SignalP"/>
    </source>
</evidence>
<feature type="chain" id="PRO_5017559910" evidence="1">
    <location>
        <begin position="27"/>
        <end position="275"/>
    </location>
</feature>
<accession>A0A3D9Z120</accession>
<evidence type="ECO:0000313" key="3">
    <source>
        <dbReference type="Proteomes" id="UP000256900"/>
    </source>
</evidence>
<evidence type="ECO:0000313" key="2">
    <source>
        <dbReference type="EMBL" id="REF87788.1"/>
    </source>
</evidence>
<sequence>MRIVSACPPLAAALLAIVLAAAPAGAETILARYSVSLVGFRIGEASAKGAVSAAAYRVALDAHLTGLAEWLAHMRIALVSSGEIHRGTVLPNAYATTAATTHEARTVRMALESGNVRAVDISPPLEDEAIRIPVSSAEKRNVLDPTSALIMAVPAGEPLVGPAACNRTLPIYDGVVRFDLTMTYTGTRNVSAIGYDGPVSVCSVRYKPIAGHRYDSRSTKFMAENHDIEVWLAPIERAHVVIPFHIGLRTMAGMAYVDAIELHLEPSGKTLKADR</sequence>
<protein>
    <submittedName>
        <fullName evidence="2">Uncharacterized protein DUF3108</fullName>
    </submittedName>
</protein>
<dbReference type="InterPro" id="IPR021457">
    <property type="entry name" value="DUF3108"/>
</dbReference>
<dbReference type="EMBL" id="QUMO01000002">
    <property type="protein sequence ID" value="REF87788.1"/>
    <property type="molecule type" value="Genomic_DNA"/>
</dbReference>
<name>A0A3D9Z120_9HYPH</name>
<dbReference type="RefSeq" id="WP_115836367.1">
    <property type="nucleotide sequence ID" value="NZ_CP025086.1"/>
</dbReference>